<organism evidence="3 4">
    <name type="scientific">Sphingobacterium olei</name>
    <dbReference type="NCBI Taxonomy" id="2571155"/>
    <lineage>
        <taxon>Bacteria</taxon>
        <taxon>Pseudomonadati</taxon>
        <taxon>Bacteroidota</taxon>
        <taxon>Sphingobacteriia</taxon>
        <taxon>Sphingobacteriales</taxon>
        <taxon>Sphingobacteriaceae</taxon>
        <taxon>Sphingobacterium</taxon>
    </lineage>
</organism>
<feature type="chain" id="PRO_5020965484" description="IPT/TIG domain-containing protein" evidence="1">
    <location>
        <begin position="26"/>
        <end position="322"/>
    </location>
</feature>
<evidence type="ECO:0000313" key="3">
    <source>
        <dbReference type="EMBL" id="TJZ59993.1"/>
    </source>
</evidence>
<gene>
    <name evidence="3" type="ORF">FAZ15_13990</name>
</gene>
<dbReference type="RefSeq" id="WP_136901935.1">
    <property type="nucleotide sequence ID" value="NZ_SUME01000005.1"/>
</dbReference>
<dbReference type="Gene3D" id="2.60.120.560">
    <property type="entry name" value="Exo-inulinase, domain 1"/>
    <property type="match status" value="1"/>
</dbReference>
<sequence length="322" mass="35390">MKTAKYYSIWCLVCATITLTLSSCSEEEQMPLNTAPIPRIIELTPANASVGEEITIVGVNFSENPAENEVKFNQTVVDIVEVSETSIKVIVPEVTGNIAGVSVRSRGKISNKRNLSLVRVKTFEDDFNRADVPPVGSDVTPNPIGSNWQIVAGTFEIKGNRLFCGAASTESYALYRDPELRMEVGEGSYFRLKADMKVTPESFAGIIFNAQSDNKRFYLFRTSNGLVQMLKSGSNGLNDWANVMMSENIPGFAPNVPYHVEVSSSQPGRFVVKVIELNTNTALFERSFEDANPYVGGSPGVYYFGLANPIDIAFDNLHIETL</sequence>
<dbReference type="EMBL" id="SUME01000005">
    <property type="protein sequence ID" value="TJZ59993.1"/>
    <property type="molecule type" value="Genomic_DNA"/>
</dbReference>
<feature type="signal peptide" evidence="1">
    <location>
        <begin position="1"/>
        <end position="25"/>
    </location>
</feature>
<dbReference type="SUPFAM" id="SSF81296">
    <property type="entry name" value="E set domains"/>
    <property type="match status" value="1"/>
</dbReference>
<reference evidence="3 4" key="1">
    <citation type="submission" date="2019-04" db="EMBL/GenBank/DDBJ databases">
        <title>Sphingobacterium olei sp. nov., isolated from oil-contaminated soil.</title>
        <authorList>
            <person name="Liu B."/>
        </authorList>
    </citation>
    <scope>NUCLEOTIDE SEQUENCE [LARGE SCALE GENOMIC DNA]</scope>
    <source>
        <strain evidence="3 4">HAL-9</strain>
    </source>
</reference>
<dbReference type="InterPro" id="IPR014756">
    <property type="entry name" value="Ig_E-set"/>
</dbReference>
<evidence type="ECO:0000313" key="4">
    <source>
        <dbReference type="Proteomes" id="UP000306808"/>
    </source>
</evidence>
<dbReference type="Pfam" id="PF01833">
    <property type="entry name" value="TIG"/>
    <property type="match status" value="1"/>
</dbReference>
<keyword evidence="1" id="KW-0732">Signal</keyword>
<accession>A0A4U0NYW3</accession>
<dbReference type="InterPro" id="IPR002909">
    <property type="entry name" value="IPT_dom"/>
</dbReference>
<feature type="domain" description="IPT/TIG" evidence="2">
    <location>
        <begin position="38"/>
        <end position="108"/>
    </location>
</feature>
<dbReference type="OrthoDB" id="670826at2"/>
<proteinExistence type="predicted"/>
<evidence type="ECO:0000256" key="1">
    <source>
        <dbReference type="SAM" id="SignalP"/>
    </source>
</evidence>
<dbReference type="InterPro" id="IPR013783">
    <property type="entry name" value="Ig-like_fold"/>
</dbReference>
<keyword evidence="4" id="KW-1185">Reference proteome</keyword>
<dbReference type="PROSITE" id="PS51257">
    <property type="entry name" value="PROKAR_LIPOPROTEIN"/>
    <property type="match status" value="1"/>
</dbReference>
<dbReference type="Gene3D" id="2.60.40.10">
    <property type="entry name" value="Immunoglobulins"/>
    <property type="match status" value="1"/>
</dbReference>
<name>A0A4U0NYW3_9SPHI</name>
<dbReference type="AlphaFoldDB" id="A0A4U0NYW3"/>
<comment type="caution">
    <text evidence="3">The sequence shown here is derived from an EMBL/GenBank/DDBJ whole genome shotgun (WGS) entry which is preliminary data.</text>
</comment>
<evidence type="ECO:0000259" key="2">
    <source>
        <dbReference type="Pfam" id="PF01833"/>
    </source>
</evidence>
<protein>
    <recommendedName>
        <fullName evidence="2">IPT/TIG domain-containing protein</fullName>
    </recommendedName>
</protein>
<dbReference type="Proteomes" id="UP000306808">
    <property type="component" value="Unassembled WGS sequence"/>
</dbReference>